<dbReference type="GO" id="GO:0005956">
    <property type="term" value="C:protein kinase CK2 complex"/>
    <property type="evidence" value="ECO:0000318"/>
    <property type="project" value="GO_Central"/>
</dbReference>
<dbReference type="PANTHER" id="PTHR11740">
    <property type="entry name" value="CASEIN KINASE II SUBUNIT BETA"/>
    <property type="match status" value="1"/>
</dbReference>
<dbReference type="Pfam" id="PF01214">
    <property type="entry name" value="CK_II_beta"/>
    <property type="match status" value="1"/>
</dbReference>
<dbReference type="InterPro" id="IPR035991">
    <property type="entry name" value="Casein_kinase_II_beta-like"/>
</dbReference>
<dbReference type="AlphaFoldDB" id="B8BZE6"/>
<feature type="non-terminal residue" evidence="3">
    <location>
        <position position="1"/>
    </location>
</feature>
<dbReference type="PaxDb" id="35128-Thaps17468"/>
<name>B8BZE6_THAPS</name>
<dbReference type="GO" id="GO:0005737">
    <property type="term" value="C:cytoplasm"/>
    <property type="evidence" value="ECO:0000318"/>
    <property type="project" value="GO_Central"/>
</dbReference>
<protein>
    <recommendedName>
        <fullName evidence="2">Casein kinase II subunit beta</fullName>
        <shortName evidence="2">CK II beta</shortName>
    </recommendedName>
</protein>
<sequence>FCGLKGHEMFCEVERAYIEDGFNLYGLRACVSNFSDCLDLILDRIGPDDSDDSHLTQSACTLYGLIHARYIVTAHGLDSMYNKYASKEFGTCPLVQCNGQPVLPVGVKDEIGVDTVKIFCPKCKSVYQPPPIRTRSTVDGAAFGTTFPHLFLMTFNNLVPDPLPSDSAYIPRVFGFRVHKSAGSR</sequence>
<dbReference type="GeneID" id="7453394"/>
<dbReference type="FunFam" id="1.10.1820.10:FF:000005">
    <property type="entry name" value="Casein kinase II subunit beta"/>
    <property type="match status" value="1"/>
</dbReference>
<evidence type="ECO:0000256" key="2">
    <source>
        <dbReference type="RuleBase" id="RU361268"/>
    </source>
</evidence>
<comment type="subunit">
    <text evidence="2">Tetramer of two alpha and two beta subunits.</text>
</comment>
<dbReference type="Gene3D" id="1.10.1820.10">
    <property type="entry name" value="protein kinase ck2 holoenzyme, chain C, domain 1"/>
    <property type="match status" value="1"/>
</dbReference>
<dbReference type="InterPro" id="IPR016149">
    <property type="entry name" value="Casein_kin_II_reg-sub_N"/>
</dbReference>
<dbReference type="Gene3D" id="2.20.25.20">
    <property type="match status" value="1"/>
</dbReference>
<dbReference type="RefSeq" id="XP_002289330.1">
    <property type="nucleotide sequence ID" value="XM_002289294.1"/>
</dbReference>
<dbReference type="PROSITE" id="PS01101">
    <property type="entry name" value="CK2_BETA"/>
    <property type="match status" value="1"/>
</dbReference>
<dbReference type="InterPro" id="IPR000704">
    <property type="entry name" value="Casein_kinase_II_reg-sub"/>
</dbReference>
<dbReference type="Proteomes" id="UP000001449">
    <property type="component" value="Chromosome 4"/>
</dbReference>
<evidence type="ECO:0000313" key="4">
    <source>
        <dbReference type="Proteomes" id="UP000001449"/>
    </source>
</evidence>
<dbReference type="SUPFAM" id="SSF57798">
    <property type="entry name" value="Casein kinase II beta subunit"/>
    <property type="match status" value="1"/>
</dbReference>
<dbReference type="OMA" id="FPEMFLM"/>
<accession>B8BZE6</accession>
<proteinExistence type="inferred from homology"/>
<dbReference type="PANTHER" id="PTHR11740:SF0">
    <property type="entry name" value="CASEIN KINASE II SUBUNIT BETA"/>
    <property type="match status" value="1"/>
</dbReference>
<dbReference type="KEGG" id="tps:THAPSDRAFT_17468"/>
<dbReference type="FunFam" id="2.20.25.20:FF:000001">
    <property type="entry name" value="Casein kinase II subunit beta"/>
    <property type="match status" value="1"/>
</dbReference>
<reference evidence="3 4" key="2">
    <citation type="journal article" date="2008" name="Nature">
        <title>The Phaeodactylum genome reveals the evolutionary history of diatom genomes.</title>
        <authorList>
            <person name="Bowler C."/>
            <person name="Allen A.E."/>
            <person name="Badger J.H."/>
            <person name="Grimwood J."/>
            <person name="Jabbari K."/>
            <person name="Kuo A."/>
            <person name="Maheswari U."/>
            <person name="Martens C."/>
            <person name="Maumus F."/>
            <person name="Otillar R.P."/>
            <person name="Rayko E."/>
            <person name="Salamov A."/>
            <person name="Vandepoele K."/>
            <person name="Beszteri B."/>
            <person name="Gruber A."/>
            <person name="Heijde M."/>
            <person name="Katinka M."/>
            <person name="Mock T."/>
            <person name="Valentin K."/>
            <person name="Verret F."/>
            <person name="Berges J.A."/>
            <person name="Brownlee C."/>
            <person name="Cadoret J.P."/>
            <person name="Chiovitti A."/>
            <person name="Choi C.J."/>
            <person name="Coesel S."/>
            <person name="De Martino A."/>
            <person name="Detter J.C."/>
            <person name="Durkin C."/>
            <person name="Falciatore A."/>
            <person name="Fournet J."/>
            <person name="Haruta M."/>
            <person name="Huysman M.J."/>
            <person name="Jenkins B.D."/>
            <person name="Jiroutova K."/>
            <person name="Jorgensen R.E."/>
            <person name="Joubert Y."/>
            <person name="Kaplan A."/>
            <person name="Kroger N."/>
            <person name="Kroth P.G."/>
            <person name="La Roche J."/>
            <person name="Lindquist E."/>
            <person name="Lommer M."/>
            <person name="Martin-Jezequel V."/>
            <person name="Lopez P.J."/>
            <person name="Lucas S."/>
            <person name="Mangogna M."/>
            <person name="McGinnis K."/>
            <person name="Medlin L.K."/>
            <person name="Montsant A."/>
            <person name="Oudot-Le Secq M.P."/>
            <person name="Napoli C."/>
            <person name="Obornik M."/>
            <person name="Parker M.S."/>
            <person name="Petit J.L."/>
            <person name="Porcel B.M."/>
            <person name="Poulsen N."/>
            <person name="Robison M."/>
            <person name="Rychlewski L."/>
            <person name="Rynearson T.A."/>
            <person name="Schmutz J."/>
            <person name="Shapiro H."/>
            <person name="Siaut M."/>
            <person name="Stanley M."/>
            <person name="Sussman M.R."/>
            <person name="Taylor A.R."/>
            <person name="Vardi A."/>
            <person name="von Dassow P."/>
            <person name="Vyverman W."/>
            <person name="Willis A."/>
            <person name="Wyrwicz L.S."/>
            <person name="Rokhsar D.S."/>
            <person name="Weissenbach J."/>
            <person name="Armbrust E.V."/>
            <person name="Green B.R."/>
            <person name="Van de Peer Y."/>
            <person name="Grigoriev I.V."/>
        </authorList>
    </citation>
    <scope>NUCLEOTIDE SEQUENCE [LARGE SCALE GENOMIC DNA]</scope>
    <source>
        <strain evidence="3 4">CCMP1335</strain>
    </source>
</reference>
<dbReference type="GO" id="GO:0019887">
    <property type="term" value="F:protein kinase regulator activity"/>
    <property type="evidence" value="ECO:0000318"/>
    <property type="project" value="GO_Central"/>
</dbReference>
<dbReference type="PRINTS" id="PR00472">
    <property type="entry name" value="CASNKINASEII"/>
</dbReference>
<dbReference type="EMBL" id="CM000641">
    <property type="protein sequence ID" value="EED92867.1"/>
    <property type="molecule type" value="Genomic_DNA"/>
</dbReference>
<dbReference type="HOGENOM" id="CLU_034027_3_3_1"/>
<organism evidence="3 4">
    <name type="scientific">Thalassiosira pseudonana</name>
    <name type="common">Marine diatom</name>
    <name type="synonym">Cyclotella nana</name>
    <dbReference type="NCBI Taxonomy" id="35128"/>
    <lineage>
        <taxon>Eukaryota</taxon>
        <taxon>Sar</taxon>
        <taxon>Stramenopiles</taxon>
        <taxon>Ochrophyta</taxon>
        <taxon>Bacillariophyta</taxon>
        <taxon>Coscinodiscophyceae</taxon>
        <taxon>Thalassiosirophycidae</taxon>
        <taxon>Thalassiosirales</taxon>
        <taxon>Thalassiosiraceae</taxon>
        <taxon>Thalassiosira</taxon>
    </lineage>
</organism>
<dbReference type="FunCoup" id="B8BZE6">
    <property type="interactions" value="339"/>
</dbReference>
<dbReference type="STRING" id="35128.B8BZE6"/>
<gene>
    <name evidence="3" type="ORF">THAPSDRAFT_17468</name>
</gene>
<evidence type="ECO:0000313" key="3">
    <source>
        <dbReference type="EMBL" id="EED92867.1"/>
    </source>
</evidence>
<comment type="similarity">
    <text evidence="1 2">Belongs to the casein kinase 2 subunit beta family.</text>
</comment>
<reference evidence="3 4" key="1">
    <citation type="journal article" date="2004" name="Science">
        <title>The genome of the diatom Thalassiosira pseudonana: ecology, evolution, and metabolism.</title>
        <authorList>
            <person name="Armbrust E.V."/>
            <person name="Berges J.A."/>
            <person name="Bowler C."/>
            <person name="Green B.R."/>
            <person name="Martinez D."/>
            <person name="Putnam N.H."/>
            <person name="Zhou S."/>
            <person name="Allen A.E."/>
            <person name="Apt K.E."/>
            <person name="Bechner M."/>
            <person name="Brzezinski M.A."/>
            <person name="Chaal B.K."/>
            <person name="Chiovitti A."/>
            <person name="Davis A.K."/>
            <person name="Demarest M.S."/>
            <person name="Detter J.C."/>
            <person name="Glavina T."/>
            <person name="Goodstein D."/>
            <person name="Hadi M.Z."/>
            <person name="Hellsten U."/>
            <person name="Hildebrand M."/>
            <person name="Jenkins B.D."/>
            <person name="Jurka J."/>
            <person name="Kapitonov V.V."/>
            <person name="Kroger N."/>
            <person name="Lau W.W."/>
            <person name="Lane T.W."/>
            <person name="Larimer F.W."/>
            <person name="Lippmeier J.C."/>
            <person name="Lucas S."/>
            <person name="Medina M."/>
            <person name="Montsant A."/>
            <person name="Obornik M."/>
            <person name="Parker M.S."/>
            <person name="Palenik B."/>
            <person name="Pazour G.J."/>
            <person name="Richardson P.M."/>
            <person name="Rynearson T.A."/>
            <person name="Saito M.A."/>
            <person name="Schwartz D.C."/>
            <person name="Thamatrakoln K."/>
            <person name="Valentin K."/>
            <person name="Vardi A."/>
            <person name="Wilkerson F.P."/>
            <person name="Rokhsar D.S."/>
        </authorList>
    </citation>
    <scope>NUCLEOTIDE SEQUENCE [LARGE SCALE GENOMIC DNA]</scope>
    <source>
        <strain evidence="3 4">CCMP1335</strain>
    </source>
</reference>
<feature type="non-terminal residue" evidence="3">
    <location>
        <position position="185"/>
    </location>
</feature>
<dbReference type="InParanoid" id="B8BZE6"/>
<keyword evidence="4" id="KW-1185">Reference proteome</keyword>
<dbReference type="eggNOG" id="KOG3092">
    <property type="taxonomic scope" value="Eukaryota"/>
</dbReference>
<evidence type="ECO:0000256" key="1">
    <source>
        <dbReference type="ARBA" id="ARBA00006941"/>
    </source>
</evidence>
<dbReference type="SMART" id="SM01085">
    <property type="entry name" value="CK_II_beta"/>
    <property type="match status" value="1"/>
</dbReference>